<dbReference type="OrthoDB" id="8759543at2"/>
<proteinExistence type="predicted"/>
<sequence length="82" mass="9107">MDRIGLELAAAGGMAWIALGMVSAAAAWLLRDGLRLVAHLRAADSLIAAGMPEREALRAAGCLFWQLPWYRRIFRRYPALRI</sequence>
<protein>
    <submittedName>
        <fullName evidence="1">Uncharacterized protein</fullName>
    </submittedName>
</protein>
<gene>
    <name evidence="2" type="ORF">EYF70_16685</name>
    <name evidence="1" type="ORF">GCM10007387_56810</name>
</gene>
<reference evidence="2 3" key="2">
    <citation type="submission" date="2019-02" db="EMBL/GenBank/DDBJ databases">
        <title>Draft Genome Sequences of Six Type Strains of the Genus Massilia.</title>
        <authorList>
            <person name="Miess H."/>
            <person name="Frediansyhah A."/>
            <person name="Gross H."/>
        </authorList>
    </citation>
    <scope>NUCLEOTIDE SEQUENCE [LARGE SCALE GENOMIC DNA]</scope>
    <source>
        <strain evidence="2 3">DSM 17472</strain>
    </source>
</reference>
<evidence type="ECO:0000313" key="1">
    <source>
        <dbReference type="EMBL" id="GGY67218.1"/>
    </source>
</evidence>
<name>A0A411X026_9BURK</name>
<dbReference type="AlphaFoldDB" id="A0A411X026"/>
<dbReference type="Proteomes" id="UP000292307">
    <property type="component" value="Chromosome"/>
</dbReference>
<evidence type="ECO:0000313" key="4">
    <source>
        <dbReference type="Proteomes" id="UP000628442"/>
    </source>
</evidence>
<dbReference type="RefSeq" id="WP_131146408.1">
    <property type="nucleotide sequence ID" value="NZ_BMWV01000022.1"/>
</dbReference>
<reference evidence="1" key="1">
    <citation type="journal article" date="2014" name="Int. J. Syst. Evol. Microbiol.">
        <title>Complete genome sequence of Corynebacterium casei LMG S-19264T (=DSM 44701T), isolated from a smear-ripened cheese.</title>
        <authorList>
            <consortium name="US DOE Joint Genome Institute (JGI-PGF)"/>
            <person name="Walter F."/>
            <person name="Albersmeier A."/>
            <person name="Kalinowski J."/>
            <person name="Ruckert C."/>
        </authorList>
    </citation>
    <scope>NUCLEOTIDE SEQUENCE</scope>
    <source>
        <strain evidence="1">KCTC 12343</strain>
    </source>
</reference>
<dbReference type="Proteomes" id="UP000628442">
    <property type="component" value="Unassembled WGS sequence"/>
</dbReference>
<accession>A0A411X026</accession>
<dbReference type="EMBL" id="BMWV01000022">
    <property type="protein sequence ID" value="GGY67218.1"/>
    <property type="molecule type" value="Genomic_DNA"/>
</dbReference>
<keyword evidence="3" id="KW-1185">Reference proteome</keyword>
<evidence type="ECO:0000313" key="2">
    <source>
        <dbReference type="EMBL" id="QBI02293.1"/>
    </source>
</evidence>
<evidence type="ECO:0000313" key="3">
    <source>
        <dbReference type="Proteomes" id="UP000292307"/>
    </source>
</evidence>
<organism evidence="1 4">
    <name type="scientific">Pseudoduganella albidiflava</name>
    <dbReference type="NCBI Taxonomy" id="321983"/>
    <lineage>
        <taxon>Bacteria</taxon>
        <taxon>Pseudomonadati</taxon>
        <taxon>Pseudomonadota</taxon>
        <taxon>Betaproteobacteria</taxon>
        <taxon>Burkholderiales</taxon>
        <taxon>Oxalobacteraceae</taxon>
        <taxon>Telluria group</taxon>
        <taxon>Pseudoduganella</taxon>
    </lineage>
</organism>
<reference evidence="1" key="3">
    <citation type="submission" date="2022-12" db="EMBL/GenBank/DDBJ databases">
        <authorList>
            <person name="Sun Q."/>
            <person name="Kim S."/>
        </authorList>
    </citation>
    <scope>NUCLEOTIDE SEQUENCE</scope>
    <source>
        <strain evidence="1">KCTC 12343</strain>
    </source>
</reference>
<dbReference type="EMBL" id="CP036401">
    <property type="protein sequence ID" value="QBI02293.1"/>
    <property type="molecule type" value="Genomic_DNA"/>
</dbReference>